<organism evidence="1 2">
    <name type="scientific">Dialister succinatiphilus YIT 11850</name>
    <dbReference type="NCBI Taxonomy" id="742743"/>
    <lineage>
        <taxon>Bacteria</taxon>
        <taxon>Bacillati</taxon>
        <taxon>Bacillota</taxon>
        <taxon>Negativicutes</taxon>
        <taxon>Veillonellales</taxon>
        <taxon>Veillonellaceae</taxon>
        <taxon>Dialister</taxon>
    </lineage>
</organism>
<reference evidence="1 2" key="1">
    <citation type="submission" date="2011-11" db="EMBL/GenBank/DDBJ databases">
        <title>The Genome Sequence of Dialister succinatiphilus YIT 11850.</title>
        <authorList>
            <consortium name="The Broad Institute Genome Sequencing Platform"/>
            <person name="Earl A."/>
            <person name="Ward D."/>
            <person name="Feldgarden M."/>
            <person name="Gevers D."/>
            <person name="Morotomi M."/>
            <person name="Young S.K."/>
            <person name="Zeng Q."/>
            <person name="Gargeya S."/>
            <person name="Fitzgerald M."/>
            <person name="Haas B."/>
            <person name="Abouelleil A."/>
            <person name="Alvarado L."/>
            <person name="Arachchi H.M."/>
            <person name="Berlin A."/>
            <person name="Brown A."/>
            <person name="Chapman S.B."/>
            <person name="Dunbar C."/>
            <person name="Gearin G."/>
            <person name="Goldberg J."/>
            <person name="Griggs A."/>
            <person name="Gujja S."/>
            <person name="Heiman D."/>
            <person name="Howarth C."/>
            <person name="Lui A."/>
            <person name="MacDonald P.J.P."/>
            <person name="Montmayeur A."/>
            <person name="Murphy C."/>
            <person name="Neiman D."/>
            <person name="Pearson M."/>
            <person name="Priest M."/>
            <person name="Roberts A."/>
            <person name="Saif S."/>
            <person name="Shea T."/>
            <person name="Sisk P."/>
            <person name="Stolte C."/>
            <person name="Sykes S."/>
            <person name="Wortman J."/>
            <person name="Nusbaum C."/>
            <person name="Birren B."/>
        </authorList>
    </citation>
    <scope>NUCLEOTIDE SEQUENCE [LARGE SCALE GENOMIC DNA]</scope>
    <source>
        <strain evidence="1 2">YIT 11850</strain>
    </source>
</reference>
<proteinExistence type="predicted"/>
<gene>
    <name evidence="1" type="ORF">HMPREF9453_00997</name>
</gene>
<dbReference type="HOGENOM" id="CLU_3161456_0_0_9"/>
<feature type="non-terminal residue" evidence="1">
    <location>
        <position position="1"/>
    </location>
</feature>
<protein>
    <submittedName>
        <fullName evidence="1">Uncharacterized protein</fullName>
    </submittedName>
</protein>
<dbReference type="Proteomes" id="UP000003277">
    <property type="component" value="Unassembled WGS sequence"/>
</dbReference>
<keyword evidence="2" id="KW-1185">Reference proteome</keyword>
<accession>H1D059</accession>
<evidence type="ECO:0000313" key="2">
    <source>
        <dbReference type="Proteomes" id="UP000003277"/>
    </source>
</evidence>
<comment type="caution">
    <text evidence="1">The sequence shown here is derived from an EMBL/GenBank/DDBJ whole genome shotgun (WGS) entry which is preliminary data.</text>
</comment>
<evidence type="ECO:0000313" key="1">
    <source>
        <dbReference type="EMBL" id="EHO63083.1"/>
    </source>
</evidence>
<sequence length="47" mass="5331">SKSRNVLASPLGEEGHEVAKGCTRVRMIMILDVDVTAERRHYNTHRP</sequence>
<dbReference type="AlphaFoldDB" id="H1D059"/>
<dbReference type="EMBL" id="ADLT01000025">
    <property type="protein sequence ID" value="EHO63083.1"/>
    <property type="molecule type" value="Genomic_DNA"/>
</dbReference>
<name>H1D059_9FIRM</name>